<name>A0A1X7AAE3_9RHOB</name>
<dbReference type="Proteomes" id="UP000193570">
    <property type="component" value="Unassembled WGS sequence"/>
</dbReference>
<evidence type="ECO:0000313" key="3">
    <source>
        <dbReference type="Proteomes" id="UP000193570"/>
    </source>
</evidence>
<sequence length="704" mass="78037">MYRRATVAACLCSCALASGAEPLVETRLNSFGMPGLIDMPAAPGRPDGELGFTTSYFKNTLRNTLSFQVTPRLSGAFRYSNLYDIRSNPDSDRVQEFIFDRSFSLHYQLGYETETMPALAVGLNDFLGTGRYRSEYIVATKHLGNRLRVTGGIGWGRLGLVNGFRNPLSYIASDLEDRPDRDGNEGGQVELDQLFSGPTAIFGGLEYQATDRLRYTLEYSSDNYPFEGETAFDYQVPINIGATYTLRPGVDISLRYLYGSEIGIQTSFALNPKNPRSTSGLDRAPPAVAVRADAGDLGWDQGGTRAARAEVIERTELAMDAEGVDLIGLDLSGTRVRAEVQNETYLQQAQAVGRASRVLTRTMPPSVDIFEIVLVQNGIPLSRVTLDRGDLETLETDFDNSWSSYARADIDATAEPVDPIPEAYPRLSFGLTPYIAPSLFDPDAPFRADVGAQLAATYEPTAGLVFRGQVRKKVFGNLDESTRESDSVLPRVRSEFNRYDRNADPRLTQLTGSYFFRPGEDLYGRVSAGYLEPFFGGVSAELLWKPVDSKLGFGIEANYVKQRDFEMLFDFRDYEVGTGHVSAYYDFDNAFRGQVDVGKYLAGDWGTTLTLEREFENGWKVGGFATFTEVSADEFGEGSFDKGITLTIPIGWVSGQPTKDTFSTAIRPVQRDGGARLDVADRLYPLVRDSHETELEDGWGRFWR</sequence>
<gene>
    <name evidence="2" type="ORF">ROJ8625_04025</name>
</gene>
<feature type="signal peptide" evidence="1">
    <location>
        <begin position="1"/>
        <end position="20"/>
    </location>
</feature>
<evidence type="ECO:0000313" key="2">
    <source>
        <dbReference type="EMBL" id="SLN74214.1"/>
    </source>
</evidence>
<reference evidence="2 3" key="1">
    <citation type="submission" date="2017-03" db="EMBL/GenBank/DDBJ databases">
        <authorList>
            <person name="Afonso C.L."/>
            <person name="Miller P.J."/>
            <person name="Scott M.A."/>
            <person name="Spackman E."/>
            <person name="Goraichik I."/>
            <person name="Dimitrov K.M."/>
            <person name="Suarez D.L."/>
            <person name="Swayne D.E."/>
        </authorList>
    </citation>
    <scope>NUCLEOTIDE SEQUENCE [LARGE SCALE GENOMIC DNA]</scope>
    <source>
        <strain evidence="2 3">CECT 8625</strain>
    </source>
</reference>
<proteinExistence type="predicted"/>
<dbReference type="RefSeq" id="WP_306372297.1">
    <property type="nucleotide sequence ID" value="NZ_FWFK01000010.1"/>
</dbReference>
<feature type="chain" id="PRO_5012891654" description="Exopolysaccharide biosynthesis protein YbjH" evidence="1">
    <location>
        <begin position="21"/>
        <end position="704"/>
    </location>
</feature>
<protein>
    <recommendedName>
        <fullName evidence="4">Exopolysaccharide biosynthesis protein YbjH</fullName>
    </recommendedName>
</protein>
<keyword evidence="1" id="KW-0732">Signal</keyword>
<dbReference type="EMBL" id="FWFK01000010">
    <property type="protein sequence ID" value="SLN74214.1"/>
    <property type="molecule type" value="Genomic_DNA"/>
</dbReference>
<evidence type="ECO:0000256" key="1">
    <source>
        <dbReference type="SAM" id="SignalP"/>
    </source>
</evidence>
<dbReference type="InterPro" id="IPR010344">
    <property type="entry name" value="YbjH"/>
</dbReference>
<keyword evidence="3" id="KW-1185">Reference proteome</keyword>
<evidence type="ECO:0008006" key="4">
    <source>
        <dbReference type="Google" id="ProtNLM"/>
    </source>
</evidence>
<accession>A0A1X7AAE3</accession>
<dbReference type="AlphaFoldDB" id="A0A1X7AAE3"/>
<dbReference type="Pfam" id="PF06082">
    <property type="entry name" value="YjbH"/>
    <property type="match status" value="1"/>
</dbReference>
<organism evidence="2 3">
    <name type="scientific">Roseivivax jejudonensis</name>
    <dbReference type="NCBI Taxonomy" id="1529041"/>
    <lineage>
        <taxon>Bacteria</taxon>
        <taxon>Pseudomonadati</taxon>
        <taxon>Pseudomonadota</taxon>
        <taxon>Alphaproteobacteria</taxon>
        <taxon>Rhodobacterales</taxon>
        <taxon>Roseobacteraceae</taxon>
        <taxon>Roseivivax</taxon>
    </lineage>
</organism>